<dbReference type="InterPro" id="IPR029052">
    <property type="entry name" value="Metallo-depent_PP-like"/>
</dbReference>
<name>A0A2A4T197_9DELT</name>
<protein>
    <recommendedName>
        <fullName evidence="1">Cytochrome c-552/4 domain-containing protein</fullName>
    </recommendedName>
</protein>
<evidence type="ECO:0000313" key="3">
    <source>
        <dbReference type="Proteomes" id="UP000218113"/>
    </source>
</evidence>
<dbReference type="Pfam" id="PF13435">
    <property type="entry name" value="Cytochrome_C554"/>
    <property type="match status" value="1"/>
</dbReference>
<dbReference type="InterPro" id="IPR023155">
    <property type="entry name" value="Cyt_c-552/4"/>
</dbReference>
<proteinExistence type="predicted"/>
<dbReference type="InterPro" id="IPR036280">
    <property type="entry name" value="Multihaem_cyt_sf"/>
</dbReference>
<sequence>MRKIGLLLLGSLLFSWNLMALPQLFLTGDIRGEIKPCGCSQEGDMGGIERSSTYFRQLDQSATDRLWMDLGNFSAPSTAQGLLKSAMIAKHFQQKKLSVILPGPNEFARGTLNFDEFQLPYVLTNQAQNLPHVEASRLLAGQVRVFGYLSPSLLNVGTHKTEYLSSLEDFQRKVKQLVNSQDKYRILLFRGSQAELMEVSKKSLFDLIIPANPAEVEDNQTLEYQLRGKSFFTAPLKGQGITKVDLSQAKIKHEFIWLTDKYADDVRWKADFDLYQKEVEQLFFKYLEEQAALEDKTVYNGAAYCVACHQKEGEKWKQSRHANAWKTLENVKRTNDPECIICHSVGFEKDGFLSAELTPHLSSVQCENCHGVTPPHIPGDDFKASRVKVTQSTCKNCHVGSHSPSFSFEKYWPRIQH</sequence>
<feature type="domain" description="Cytochrome c-552/4" evidence="1">
    <location>
        <begin position="305"/>
        <end position="371"/>
    </location>
</feature>
<comment type="caution">
    <text evidence="2">The sequence shown here is derived from an EMBL/GenBank/DDBJ whole genome shotgun (WGS) entry which is preliminary data.</text>
</comment>
<evidence type="ECO:0000313" key="2">
    <source>
        <dbReference type="EMBL" id="PCI27049.1"/>
    </source>
</evidence>
<dbReference type="Proteomes" id="UP000218113">
    <property type="component" value="Unassembled WGS sequence"/>
</dbReference>
<gene>
    <name evidence="2" type="ORF">COB67_09555</name>
</gene>
<dbReference type="AlphaFoldDB" id="A0A2A4T197"/>
<dbReference type="SUPFAM" id="SSF48695">
    <property type="entry name" value="Multiheme cytochromes"/>
    <property type="match status" value="1"/>
</dbReference>
<evidence type="ECO:0000259" key="1">
    <source>
        <dbReference type="Pfam" id="PF13435"/>
    </source>
</evidence>
<dbReference type="Gene3D" id="3.60.21.10">
    <property type="match status" value="1"/>
</dbReference>
<dbReference type="SUPFAM" id="SSF56300">
    <property type="entry name" value="Metallo-dependent phosphatases"/>
    <property type="match status" value="1"/>
</dbReference>
<organism evidence="2 3">
    <name type="scientific">SAR324 cluster bacterium</name>
    <dbReference type="NCBI Taxonomy" id="2024889"/>
    <lineage>
        <taxon>Bacteria</taxon>
        <taxon>Deltaproteobacteria</taxon>
        <taxon>SAR324 cluster</taxon>
    </lineage>
</organism>
<dbReference type="Gene3D" id="1.10.1130.10">
    <property type="entry name" value="Flavocytochrome C3, Chain A"/>
    <property type="match status" value="1"/>
</dbReference>
<dbReference type="EMBL" id="NVSR01000079">
    <property type="protein sequence ID" value="PCI27049.1"/>
    <property type="molecule type" value="Genomic_DNA"/>
</dbReference>
<reference evidence="3" key="1">
    <citation type="submission" date="2017-08" db="EMBL/GenBank/DDBJ databases">
        <title>A dynamic microbial community with high functional redundancy inhabits the cold, oxic subseafloor aquifer.</title>
        <authorList>
            <person name="Tully B.J."/>
            <person name="Wheat C.G."/>
            <person name="Glazer B.T."/>
            <person name="Huber J.A."/>
        </authorList>
    </citation>
    <scope>NUCLEOTIDE SEQUENCE [LARGE SCALE GENOMIC DNA]</scope>
</reference>
<accession>A0A2A4T197</accession>